<organism evidence="1 2">
    <name type="scientific">Laccaria amethystina LaAM-08-1</name>
    <dbReference type="NCBI Taxonomy" id="1095629"/>
    <lineage>
        <taxon>Eukaryota</taxon>
        <taxon>Fungi</taxon>
        <taxon>Dikarya</taxon>
        <taxon>Basidiomycota</taxon>
        <taxon>Agaricomycotina</taxon>
        <taxon>Agaricomycetes</taxon>
        <taxon>Agaricomycetidae</taxon>
        <taxon>Agaricales</taxon>
        <taxon>Agaricineae</taxon>
        <taxon>Hydnangiaceae</taxon>
        <taxon>Laccaria</taxon>
    </lineage>
</organism>
<dbReference type="EMBL" id="KN838580">
    <property type="protein sequence ID" value="KIK03454.1"/>
    <property type="molecule type" value="Genomic_DNA"/>
</dbReference>
<dbReference type="AlphaFoldDB" id="A0A0C9XPH7"/>
<keyword evidence="2" id="KW-1185">Reference proteome</keyword>
<evidence type="ECO:0000313" key="1">
    <source>
        <dbReference type="EMBL" id="KIK03454.1"/>
    </source>
</evidence>
<feature type="non-terminal residue" evidence="1">
    <location>
        <position position="1"/>
    </location>
</feature>
<protein>
    <submittedName>
        <fullName evidence="1">Unplaced genomic scaffold K443scaffold_45, whole genome shotgun sequence</fullName>
    </submittedName>
</protein>
<reference evidence="2" key="2">
    <citation type="submission" date="2015-01" db="EMBL/GenBank/DDBJ databases">
        <title>Evolutionary Origins and Diversification of the Mycorrhizal Mutualists.</title>
        <authorList>
            <consortium name="DOE Joint Genome Institute"/>
            <consortium name="Mycorrhizal Genomics Consortium"/>
            <person name="Kohler A."/>
            <person name="Kuo A."/>
            <person name="Nagy L.G."/>
            <person name="Floudas D."/>
            <person name="Copeland A."/>
            <person name="Barry K.W."/>
            <person name="Cichocki N."/>
            <person name="Veneault-Fourrey C."/>
            <person name="LaButti K."/>
            <person name="Lindquist E.A."/>
            <person name="Lipzen A."/>
            <person name="Lundell T."/>
            <person name="Morin E."/>
            <person name="Murat C."/>
            <person name="Riley R."/>
            <person name="Ohm R."/>
            <person name="Sun H."/>
            <person name="Tunlid A."/>
            <person name="Henrissat B."/>
            <person name="Grigoriev I.V."/>
            <person name="Hibbett D.S."/>
            <person name="Martin F."/>
        </authorList>
    </citation>
    <scope>NUCLEOTIDE SEQUENCE [LARGE SCALE GENOMIC DNA]</scope>
    <source>
        <strain evidence="2">LaAM-08-1</strain>
    </source>
</reference>
<sequence>FRKLSKGATTFVLWEKSPKKEGAYPKREIDTERLQKITVMVFAYVIHWNKVFIKFLAEILSILVHSDATSIHSSAIPANSSAIPVEWFHSCRSM</sequence>
<dbReference type="HOGENOM" id="CLU_176451_0_0_1"/>
<accession>A0A0C9XPH7</accession>
<reference evidence="1 2" key="1">
    <citation type="submission" date="2014-04" db="EMBL/GenBank/DDBJ databases">
        <authorList>
            <consortium name="DOE Joint Genome Institute"/>
            <person name="Kuo A."/>
            <person name="Kohler A."/>
            <person name="Nagy L.G."/>
            <person name="Floudas D."/>
            <person name="Copeland A."/>
            <person name="Barry K.W."/>
            <person name="Cichocki N."/>
            <person name="Veneault-Fourrey C."/>
            <person name="LaButti K."/>
            <person name="Lindquist E.A."/>
            <person name="Lipzen A."/>
            <person name="Lundell T."/>
            <person name="Morin E."/>
            <person name="Murat C."/>
            <person name="Sun H."/>
            <person name="Tunlid A."/>
            <person name="Henrissat B."/>
            <person name="Grigoriev I.V."/>
            <person name="Hibbett D.S."/>
            <person name="Martin F."/>
            <person name="Nordberg H.P."/>
            <person name="Cantor M.N."/>
            <person name="Hua S.X."/>
        </authorList>
    </citation>
    <scope>NUCLEOTIDE SEQUENCE [LARGE SCALE GENOMIC DNA]</scope>
    <source>
        <strain evidence="1 2">LaAM-08-1</strain>
    </source>
</reference>
<dbReference type="Proteomes" id="UP000054477">
    <property type="component" value="Unassembled WGS sequence"/>
</dbReference>
<proteinExistence type="predicted"/>
<evidence type="ECO:0000313" key="2">
    <source>
        <dbReference type="Proteomes" id="UP000054477"/>
    </source>
</evidence>
<name>A0A0C9XPH7_9AGAR</name>
<gene>
    <name evidence="1" type="ORF">K443DRAFT_95154</name>
</gene>